<dbReference type="Pfam" id="PF07980">
    <property type="entry name" value="SusD_RagB"/>
    <property type="match status" value="1"/>
</dbReference>
<evidence type="ECO:0000259" key="6">
    <source>
        <dbReference type="Pfam" id="PF07980"/>
    </source>
</evidence>
<dbReference type="EMBL" id="AFBM01000001">
    <property type="protein sequence ID" value="EGF55053.1"/>
    <property type="molecule type" value="Genomic_DNA"/>
</dbReference>
<name>A0ABP2KYE4_9BACE</name>
<protein>
    <submittedName>
        <fullName evidence="8">SusD family protein</fullName>
    </submittedName>
</protein>
<comment type="caution">
    <text evidence="8">The sequence shown here is derived from an EMBL/GenBank/DDBJ whole genome shotgun (WGS) entry which is preliminary data.</text>
</comment>
<dbReference type="SUPFAM" id="SSF48452">
    <property type="entry name" value="TPR-like"/>
    <property type="match status" value="1"/>
</dbReference>
<evidence type="ECO:0000256" key="5">
    <source>
        <dbReference type="ARBA" id="ARBA00023237"/>
    </source>
</evidence>
<evidence type="ECO:0000256" key="1">
    <source>
        <dbReference type="ARBA" id="ARBA00004442"/>
    </source>
</evidence>
<evidence type="ECO:0000256" key="3">
    <source>
        <dbReference type="ARBA" id="ARBA00022729"/>
    </source>
</evidence>
<reference evidence="8 9" key="1">
    <citation type="submission" date="2011-02" db="EMBL/GenBank/DDBJ databases">
        <authorList>
            <person name="Weinstock G."/>
            <person name="Sodergren E."/>
            <person name="Clifton S."/>
            <person name="Fulton L."/>
            <person name="Fulton B."/>
            <person name="Courtney L."/>
            <person name="Fronick C."/>
            <person name="Harrison M."/>
            <person name="Strong C."/>
            <person name="Farmer C."/>
            <person name="Delahaunty K."/>
            <person name="Markovic C."/>
            <person name="Hall O."/>
            <person name="Minx P."/>
            <person name="Tomlinson C."/>
            <person name="Mitreva M."/>
            <person name="Hou S."/>
            <person name="Chen J."/>
            <person name="Wollam A."/>
            <person name="Pepin K.H."/>
            <person name="Johnson M."/>
            <person name="Bhonagiri V."/>
            <person name="Zhang X."/>
            <person name="Suruliraj S."/>
            <person name="Warren W."/>
            <person name="Chinwalla A."/>
            <person name="Mardis E.R."/>
            <person name="Wilson R.K."/>
        </authorList>
    </citation>
    <scope>NUCLEOTIDE SEQUENCE [LARGE SCALE GENOMIC DNA]</scope>
    <source>
        <strain evidence="8 9">YIT 12056</strain>
    </source>
</reference>
<evidence type="ECO:0000256" key="4">
    <source>
        <dbReference type="ARBA" id="ARBA00023136"/>
    </source>
</evidence>
<gene>
    <name evidence="8" type="ORF">HMPREF9445_00017</name>
</gene>
<feature type="domain" description="SusD-like N-terminal" evidence="7">
    <location>
        <begin position="101"/>
        <end position="234"/>
    </location>
</feature>
<sequence length="520" mass="58849">MINLLNKTNMKKLIYLTAITGSLLLTTSCVDLTQEPESFITEEQYWTAIDQASLQKAADALYSDLWQGNYGFNSRLQRLNVCADDITYRAAKANNELAYYGRLTPNLTANDADFSTTWTLFYKVISSSNKIIKGTTIPTTEEEAKAFKEILGEAYFMRGLSYFYLTRLYGDVPLLMENDEITITMPRTAVAEIYDKAIVPSLKTAAEWLPNKGRSNNSTPSKWAAKACLADVYMTMAGWPLNKGTEYYGLAATEAKDIIDNANTAGLKLTTEYSDLWLEANKTQTNEVMFALQHSSKHKIASNYGKSYYPSDYAPNAGWSDYYGDEDFFLSYPEDARKDWNYMTEWPVKSGKKDTDGKDILKTIPYTESADKLPAISKYYNYDEGDPGKSAQANGITCIYRYAEVLLMYAEASTRATNTVSTDALNAIQEVQKRADYPDRGIALTTTTDAATFLTAVSNERGWEFFAEMKRWFELVRLEKVKDVRAEEWDASLFNANHHYYFPVPYQQIDLAGWTNNAGY</sequence>
<dbReference type="Proteomes" id="UP000010321">
    <property type="component" value="Unassembled WGS sequence"/>
</dbReference>
<keyword evidence="3" id="KW-0732">Signal</keyword>
<dbReference type="InterPro" id="IPR011990">
    <property type="entry name" value="TPR-like_helical_dom_sf"/>
</dbReference>
<organism evidence="8 9">
    <name type="scientific">Bacteroides clarus YIT 12056</name>
    <dbReference type="NCBI Taxonomy" id="762984"/>
    <lineage>
        <taxon>Bacteria</taxon>
        <taxon>Pseudomonadati</taxon>
        <taxon>Bacteroidota</taxon>
        <taxon>Bacteroidia</taxon>
        <taxon>Bacteroidales</taxon>
        <taxon>Bacteroidaceae</taxon>
        <taxon>Bacteroides</taxon>
    </lineage>
</organism>
<dbReference type="Gene3D" id="1.25.40.390">
    <property type="match status" value="1"/>
</dbReference>
<evidence type="ECO:0000259" key="7">
    <source>
        <dbReference type="Pfam" id="PF14322"/>
    </source>
</evidence>
<dbReference type="InterPro" id="IPR012944">
    <property type="entry name" value="SusD_RagB_dom"/>
</dbReference>
<dbReference type="InterPro" id="IPR033985">
    <property type="entry name" value="SusD-like_N"/>
</dbReference>
<keyword evidence="5" id="KW-0998">Cell outer membrane</keyword>
<comment type="similarity">
    <text evidence="2">Belongs to the SusD family.</text>
</comment>
<evidence type="ECO:0000313" key="8">
    <source>
        <dbReference type="EMBL" id="EGF55053.1"/>
    </source>
</evidence>
<feature type="domain" description="RagB/SusD" evidence="6">
    <location>
        <begin position="368"/>
        <end position="510"/>
    </location>
</feature>
<keyword evidence="4" id="KW-0472">Membrane</keyword>
<proteinExistence type="inferred from homology"/>
<accession>A0ABP2KYE4</accession>
<dbReference type="Pfam" id="PF14322">
    <property type="entry name" value="SusD-like_3"/>
    <property type="match status" value="1"/>
</dbReference>
<evidence type="ECO:0000256" key="2">
    <source>
        <dbReference type="ARBA" id="ARBA00006275"/>
    </source>
</evidence>
<evidence type="ECO:0000313" key="9">
    <source>
        <dbReference type="Proteomes" id="UP000010321"/>
    </source>
</evidence>
<dbReference type="PROSITE" id="PS51257">
    <property type="entry name" value="PROKAR_LIPOPROTEIN"/>
    <property type="match status" value="1"/>
</dbReference>
<keyword evidence="9" id="KW-1185">Reference proteome</keyword>
<comment type="subcellular location">
    <subcellularLocation>
        <location evidence="1">Cell outer membrane</location>
    </subcellularLocation>
</comment>